<gene>
    <name evidence="1" type="ORF">GGR15_004460</name>
</gene>
<proteinExistence type="predicted"/>
<name>A0A7X5YGN1_9BACT</name>
<evidence type="ECO:0000313" key="1">
    <source>
        <dbReference type="EMBL" id="NJC20797.1"/>
    </source>
</evidence>
<evidence type="ECO:0000313" key="2">
    <source>
        <dbReference type="Proteomes" id="UP000576368"/>
    </source>
</evidence>
<organism evidence="1 2">
    <name type="scientific">Butyricimonas paravirosa</name>
    <dbReference type="NCBI Taxonomy" id="1472417"/>
    <lineage>
        <taxon>Bacteria</taxon>
        <taxon>Pseudomonadati</taxon>
        <taxon>Bacteroidota</taxon>
        <taxon>Bacteroidia</taxon>
        <taxon>Bacteroidales</taxon>
        <taxon>Odoribacteraceae</taxon>
        <taxon>Butyricimonas</taxon>
    </lineage>
</organism>
<reference evidence="1 2" key="1">
    <citation type="submission" date="2020-03" db="EMBL/GenBank/DDBJ databases">
        <title>Genomic Encyclopedia of Type Strains, Phase IV (KMG-IV): sequencing the most valuable type-strain genomes for metagenomic binning, comparative biology and taxonomic classification.</title>
        <authorList>
            <person name="Goeker M."/>
        </authorList>
    </citation>
    <scope>NUCLEOTIDE SEQUENCE [LARGE SCALE GENOMIC DNA]</scope>
    <source>
        <strain evidence="1 2">DSM 105722</strain>
    </source>
</reference>
<protein>
    <submittedName>
        <fullName evidence="1">Uncharacterized protein</fullName>
    </submittedName>
</protein>
<comment type="caution">
    <text evidence="1">The sequence shown here is derived from an EMBL/GenBank/DDBJ whole genome shotgun (WGS) entry which is preliminary data.</text>
</comment>
<dbReference type="Proteomes" id="UP000576368">
    <property type="component" value="Unassembled WGS sequence"/>
</dbReference>
<dbReference type="AlphaFoldDB" id="A0A7X5YGN1"/>
<dbReference type="EMBL" id="JAATLI010000023">
    <property type="protein sequence ID" value="NJC20797.1"/>
    <property type="molecule type" value="Genomic_DNA"/>
</dbReference>
<accession>A0A7X5YGN1</accession>
<sequence length="64" mass="7189">MKVLVKGVFVAAFVCIIFKPTSWAFISSKSFMSASSITFPNTRAVVRPYQLVTWCVTSQKRVVK</sequence>